<evidence type="ECO:0000256" key="2">
    <source>
        <dbReference type="ARBA" id="ARBA00023315"/>
    </source>
</evidence>
<proteinExistence type="predicted"/>
<protein>
    <submittedName>
        <fullName evidence="4">N-acetyltransferase</fullName>
    </submittedName>
</protein>
<dbReference type="EMBL" id="JADCLJ010000024">
    <property type="protein sequence ID" value="MBE4910106.1"/>
    <property type="molecule type" value="Genomic_DNA"/>
</dbReference>
<dbReference type="Pfam" id="PF00583">
    <property type="entry name" value="Acetyltransf_1"/>
    <property type="match status" value="1"/>
</dbReference>
<sequence length="161" mass="18268">MIIRDAVEKDLPEILFIYNEAIERTLATFDTEPRSLEKQIAWFNDHGPTHPIIVAEQNGKVIGWASLSRWSDRAAYDGTVELSFYVLELHQGKGVGKALLLALLEKADNLSLHTIISRITEGNEASIQLHKQVGFEYIGVMKQVGKKFGRLLDVHMFQFFI</sequence>
<evidence type="ECO:0000313" key="5">
    <source>
        <dbReference type="Proteomes" id="UP001516662"/>
    </source>
</evidence>
<gene>
    <name evidence="4" type="ORF">IMZ08_18885</name>
</gene>
<dbReference type="Proteomes" id="UP001516662">
    <property type="component" value="Unassembled WGS sequence"/>
</dbReference>
<dbReference type="SUPFAM" id="SSF55729">
    <property type="entry name" value="Acyl-CoA N-acyltransferases (Nat)"/>
    <property type="match status" value="1"/>
</dbReference>
<accession>A0ABR9QNM0</accession>
<dbReference type="Gene3D" id="3.40.630.30">
    <property type="match status" value="1"/>
</dbReference>
<comment type="caution">
    <text evidence="4">The sequence shown here is derived from an EMBL/GenBank/DDBJ whole genome shotgun (WGS) entry which is preliminary data.</text>
</comment>
<keyword evidence="1" id="KW-0808">Transferase</keyword>
<reference evidence="4 5" key="1">
    <citation type="submission" date="2020-10" db="EMBL/GenBank/DDBJ databases">
        <title>Bacillus sp. HD4P25, an endophyte from a halophyte.</title>
        <authorList>
            <person name="Sun J.-Q."/>
        </authorList>
    </citation>
    <scope>NUCLEOTIDE SEQUENCE [LARGE SCALE GENOMIC DNA]</scope>
    <source>
        <strain evidence="4 5">YIM 93174</strain>
    </source>
</reference>
<evidence type="ECO:0000256" key="1">
    <source>
        <dbReference type="ARBA" id="ARBA00022679"/>
    </source>
</evidence>
<dbReference type="PROSITE" id="PS51186">
    <property type="entry name" value="GNAT"/>
    <property type="match status" value="1"/>
</dbReference>
<keyword evidence="5" id="KW-1185">Reference proteome</keyword>
<dbReference type="InterPro" id="IPR016181">
    <property type="entry name" value="Acyl_CoA_acyltransferase"/>
</dbReference>
<organism evidence="4 5">
    <name type="scientific">Litchfieldia luteola</name>
    <dbReference type="NCBI Taxonomy" id="682179"/>
    <lineage>
        <taxon>Bacteria</taxon>
        <taxon>Bacillati</taxon>
        <taxon>Bacillota</taxon>
        <taxon>Bacilli</taxon>
        <taxon>Bacillales</taxon>
        <taxon>Bacillaceae</taxon>
        <taxon>Litchfieldia</taxon>
    </lineage>
</organism>
<name>A0ABR9QNM0_9BACI</name>
<feature type="domain" description="N-acetyltransferase" evidence="3">
    <location>
        <begin position="1"/>
        <end position="161"/>
    </location>
</feature>
<dbReference type="CDD" id="cd04301">
    <property type="entry name" value="NAT_SF"/>
    <property type="match status" value="1"/>
</dbReference>
<dbReference type="InterPro" id="IPR000182">
    <property type="entry name" value="GNAT_dom"/>
</dbReference>
<evidence type="ECO:0000313" key="4">
    <source>
        <dbReference type="EMBL" id="MBE4910106.1"/>
    </source>
</evidence>
<evidence type="ECO:0000259" key="3">
    <source>
        <dbReference type="PROSITE" id="PS51186"/>
    </source>
</evidence>
<keyword evidence="2" id="KW-0012">Acyltransferase</keyword>
<dbReference type="PANTHER" id="PTHR43072">
    <property type="entry name" value="N-ACETYLTRANSFERASE"/>
    <property type="match status" value="1"/>
</dbReference>
<dbReference type="PANTHER" id="PTHR43072:SF23">
    <property type="entry name" value="UPF0039 PROTEIN C11D3.02C"/>
    <property type="match status" value="1"/>
</dbReference>